<dbReference type="FunFam" id="3.40.50.720:FF:000084">
    <property type="entry name" value="Short-chain dehydrogenase reductase"/>
    <property type="match status" value="1"/>
</dbReference>
<dbReference type="InterPro" id="IPR020904">
    <property type="entry name" value="Sc_DH/Rdtase_CS"/>
</dbReference>
<feature type="transmembrane region" description="Helical" evidence="4">
    <location>
        <begin position="12"/>
        <end position="31"/>
    </location>
</feature>
<keyword evidence="4" id="KW-0472">Membrane</keyword>
<dbReference type="CDD" id="cd05233">
    <property type="entry name" value="SDR_c"/>
    <property type="match status" value="1"/>
</dbReference>
<dbReference type="PANTHER" id="PTHR42760:SF115">
    <property type="entry name" value="3-OXOACYL-[ACYL-CARRIER-PROTEIN] REDUCTASE FABG"/>
    <property type="match status" value="1"/>
</dbReference>
<dbReference type="Proteomes" id="UP000885374">
    <property type="component" value="Unassembled WGS sequence"/>
</dbReference>
<evidence type="ECO:0000256" key="3">
    <source>
        <dbReference type="ARBA" id="ARBA00072649"/>
    </source>
</evidence>
<organism evidence="6">
    <name type="scientific">Salmonella enterica I</name>
    <dbReference type="NCBI Taxonomy" id="59201"/>
    <lineage>
        <taxon>Bacteria</taxon>
        <taxon>Pseudomonadati</taxon>
        <taxon>Pseudomonadota</taxon>
        <taxon>Gammaproteobacteria</taxon>
        <taxon>Enterobacterales</taxon>
        <taxon>Enterobacteriaceae</taxon>
        <taxon>Salmonella</taxon>
    </lineage>
</organism>
<comment type="similarity">
    <text evidence="1">Belongs to the short-chain dehydrogenases/reductases (SDR) family.</text>
</comment>
<dbReference type="NCBIfam" id="NF005309">
    <property type="entry name" value="PRK06841.1"/>
    <property type="match status" value="1"/>
</dbReference>
<dbReference type="PRINTS" id="PR00080">
    <property type="entry name" value="SDRFAMILY"/>
</dbReference>
<proteinExistence type="inferred from homology"/>
<dbReference type="Gene3D" id="3.40.50.720">
    <property type="entry name" value="NAD(P)-binding Rossmann-like Domain"/>
    <property type="match status" value="1"/>
</dbReference>
<dbReference type="EMBL" id="RVHM01000060">
    <property type="protein sequence ID" value="MLU99898.1"/>
    <property type="molecule type" value="Genomic_DNA"/>
</dbReference>
<keyword evidence="2" id="KW-0560">Oxidoreductase</keyword>
<dbReference type="AlphaFoldDB" id="A0A403MNN3"/>
<dbReference type="InterPro" id="IPR036291">
    <property type="entry name" value="NAD(P)-bd_dom_sf"/>
</dbReference>
<reference evidence="6" key="1">
    <citation type="submission" date="2018-07" db="EMBL/GenBank/DDBJ databases">
        <authorList>
            <person name="Ashton P.M."/>
            <person name="Dallman T."/>
            <person name="Nair S."/>
            <person name="De Pinna E."/>
            <person name="Peters T."/>
            <person name="Grant K."/>
        </authorList>
    </citation>
    <scope>NUCLEOTIDE SEQUENCE [LARGE SCALE GENOMIC DNA]</scope>
    <source>
        <strain evidence="6">157339</strain>
    </source>
</reference>
<dbReference type="SUPFAM" id="SSF51735">
    <property type="entry name" value="NAD(P)-binding Rossmann-fold domains"/>
    <property type="match status" value="1"/>
</dbReference>
<comment type="caution">
    <text evidence="6">The sequence shown here is derived from an EMBL/GenBank/DDBJ whole genome shotgun (WGS) entry which is preliminary data.</text>
</comment>
<dbReference type="InterPro" id="IPR002347">
    <property type="entry name" value="SDR_fam"/>
</dbReference>
<evidence type="ECO:0000313" key="6">
    <source>
        <dbReference type="EMBL" id="MLU99898.1"/>
    </source>
</evidence>
<keyword evidence="4" id="KW-0812">Transmembrane</keyword>
<name>A0A403MNN3_SALET</name>
<dbReference type="NCBIfam" id="NF005559">
    <property type="entry name" value="PRK07231.1"/>
    <property type="match status" value="1"/>
</dbReference>
<dbReference type="PANTHER" id="PTHR42760">
    <property type="entry name" value="SHORT-CHAIN DEHYDROGENASES/REDUCTASES FAMILY MEMBER"/>
    <property type="match status" value="1"/>
</dbReference>
<dbReference type="Pfam" id="PF13561">
    <property type="entry name" value="adh_short_C2"/>
    <property type="match status" value="1"/>
</dbReference>
<dbReference type="InterPro" id="IPR057326">
    <property type="entry name" value="KR_dom"/>
</dbReference>
<dbReference type="GO" id="GO:0016616">
    <property type="term" value="F:oxidoreductase activity, acting on the CH-OH group of donors, NAD or NADP as acceptor"/>
    <property type="evidence" value="ECO:0007669"/>
    <property type="project" value="TreeGrafter"/>
</dbReference>
<gene>
    <name evidence="6" type="ORF">DRU74_24865</name>
</gene>
<feature type="domain" description="Ketoreductase" evidence="5">
    <location>
        <begin position="15"/>
        <end position="192"/>
    </location>
</feature>
<evidence type="ECO:0000256" key="1">
    <source>
        <dbReference type="ARBA" id="ARBA00006484"/>
    </source>
</evidence>
<keyword evidence="4" id="KW-1133">Transmembrane helix</keyword>
<evidence type="ECO:0000256" key="2">
    <source>
        <dbReference type="ARBA" id="ARBA00023002"/>
    </source>
</evidence>
<dbReference type="PROSITE" id="PS00061">
    <property type="entry name" value="ADH_SHORT"/>
    <property type="match status" value="1"/>
</dbReference>
<evidence type="ECO:0000256" key="4">
    <source>
        <dbReference type="SAM" id="Phobius"/>
    </source>
</evidence>
<dbReference type="SMART" id="SM00822">
    <property type="entry name" value="PKS_KR"/>
    <property type="match status" value="1"/>
</dbReference>
<sequence>MLNETDSGSGVLTGKVAIITGGAAGIGYAIASRFISQGSRVVLLDRSESVRDVARQLGSDHKVLGLRADVTSSADVEQAVGETLRHFGRLDILVNSAGIVMLDPAEELSEAAWNATLAVNLTGVFLMSQIAGRYFLQQKRGTIINLASQAGVVALPGHLAYCASKAGVIGLTQVLALEWGPHNVRINAISPTVVLTELGRKAWSGAVAEEMLQKIPLRRFAQPEDIAAAALYLASDVANMITGTNLVIDGGYTIQ</sequence>
<evidence type="ECO:0000259" key="5">
    <source>
        <dbReference type="SMART" id="SM00822"/>
    </source>
</evidence>
<dbReference type="PRINTS" id="PR00081">
    <property type="entry name" value="GDHRDH"/>
</dbReference>
<accession>A0A403MNN3</accession>
<protein>
    <recommendedName>
        <fullName evidence="3">Oxidoreductase UcpA</fullName>
    </recommendedName>
</protein>